<gene>
    <name evidence="1" type="ordered locus">Galf_1521</name>
</gene>
<dbReference type="OrthoDB" id="5430574at2"/>
<name>D9SG93_GALCS</name>
<proteinExistence type="predicted"/>
<dbReference type="RefSeq" id="WP_013293479.1">
    <property type="nucleotide sequence ID" value="NC_014394.1"/>
</dbReference>
<dbReference type="STRING" id="395494.Galf_1521"/>
<organism evidence="1 2">
    <name type="scientific">Gallionella capsiferriformans (strain ES-2)</name>
    <name type="common">Gallionella ferruginea capsiferriformans (strain ES-2)</name>
    <dbReference type="NCBI Taxonomy" id="395494"/>
    <lineage>
        <taxon>Bacteria</taxon>
        <taxon>Pseudomonadati</taxon>
        <taxon>Pseudomonadota</taxon>
        <taxon>Betaproteobacteria</taxon>
        <taxon>Nitrosomonadales</taxon>
        <taxon>Gallionellaceae</taxon>
        <taxon>Gallionella</taxon>
    </lineage>
</organism>
<dbReference type="EMBL" id="CP002159">
    <property type="protein sequence ID" value="ADL55540.1"/>
    <property type="molecule type" value="Genomic_DNA"/>
</dbReference>
<keyword evidence="2" id="KW-1185">Reference proteome</keyword>
<dbReference type="eggNOG" id="ENOG502ZBF5">
    <property type="taxonomic scope" value="Bacteria"/>
</dbReference>
<dbReference type="AlphaFoldDB" id="D9SG93"/>
<dbReference type="KEGG" id="gca:Galf_1521"/>
<sequence>MSLAQTILEKLKEYLTLPWPQNVSARERVVMVVYPPNDERKLRRLLESGEFSREIATTDHGWTELDLGPEFSKWLAGSEYAERYLQRPERLWDDSGNIRGLREHLIHQVAEKCKAMTSNDVLALVGGGSLFGLFSVSSLVEQIESHIPGRLVIFFPGEHDAKNNSYRLLGAKDGWGYLAVPITC</sequence>
<evidence type="ECO:0008006" key="3">
    <source>
        <dbReference type="Google" id="ProtNLM"/>
    </source>
</evidence>
<dbReference type="Proteomes" id="UP000001235">
    <property type="component" value="Chromosome"/>
</dbReference>
<protein>
    <recommendedName>
        <fullName evidence="3">DUF1788 domain-containing protein</fullName>
    </recommendedName>
</protein>
<evidence type="ECO:0000313" key="2">
    <source>
        <dbReference type="Proteomes" id="UP000001235"/>
    </source>
</evidence>
<accession>D9SG93</accession>
<evidence type="ECO:0000313" key="1">
    <source>
        <dbReference type="EMBL" id="ADL55540.1"/>
    </source>
</evidence>
<reference evidence="1 2" key="1">
    <citation type="submission" date="2010-08" db="EMBL/GenBank/DDBJ databases">
        <title>Complete sequence of Gallionella capsiferriformans ES-2.</title>
        <authorList>
            <consortium name="US DOE Joint Genome Institute"/>
            <person name="Lucas S."/>
            <person name="Copeland A."/>
            <person name="Lapidus A."/>
            <person name="Cheng J.-F."/>
            <person name="Bruce D."/>
            <person name="Goodwin L."/>
            <person name="Pitluck S."/>
            <person name="Chertkov O."/>
            <person name="Davenport K.W."/>
            <person name="Detter J.C."/>
            <person name="Han C."/>
            <person name="Tapia R."/>
            <person name="Land M."/>
            <person name="Hauser L."/>
            <person name="Chang Y.-J."/>
            <person name="Jeffries C."/>
            <person name="Kyrpides N."/>
            <person name="Ivanova N."/>
            <person name="Mikhailova N."/>
            <person name="Shelobolina E.S."/>
            <person name="Picardal F."/>
            <person name="Roden E."/>
            <person name="Emerson D."/>
            <person name="Woyke T."/>
        </authorList>
    </citation>
    <scope>NUCLEOTIDE SEQUENCE [LARGE SCALE GENOMIC DNA]</scope>
    <source>
        <strain evidence="1 2">ES-2</strain>
    </source>
</reference>
<dbReference type="HOGENOM" id="CLU_126553_0_0_4"/>